<dbReference type="Pfam" id="PF16197">
    <property type="entry name" value="KAsynt_C_assoc"/>
    <property type="match status" value="1"/>
</dbReference>
<dbReference type="InterPro" id="IPR018201">
    <property type="entry name" value="Ketoacyl_synth_AS"/>
</dbReference>
<comment type="caution">
    <text evidence="8">The sequence shown here is derived from an EMBL/GenBank/DDBJ whole genome shotgun (WGS) entry which is preliminary data.</text>
</comment>
<keyword evidence="2" id="KW-0597">Phosphoprotein</keyword>
<dbReference type="EMBL" id="JAPNNL010000329">
    <property type="protein sequence ID" value="MDA0638937.1"/>
    <property type="molecule type" value="Genomic_DNA"/>
</dbReference>
<dbReference type="InterPro" id="IPR016035">
    <property type="entry name" value="Acyl_Trfase/lysoPLipase"/>
</dbReference>
<evidence type="ECO:0000259" key="6">
    <source>
        <dbReference type="PROSITE" id="PS52004"/>
    </source>
</evidence>
<dbReference type="PROSITE" id="PS52004">
    <property type="entry name" value="KS3_2"/>
    <property type="match status" value="1"/>
</dbReference>
<proteinExistence type="predicted"/>
<comment type="caution">
    <text evidence="5">Lacks conserved residue(s) required for the propagation of feature annotation.</text>
</comment>
<evidence type="ECO:0000256" key="4">
    <source>
        <dbReference type="ARBA" id="ARBA00023315"/>
    </source>
</evidence>
<dbReference type="Gene3D" id="3.30.70.3290">
    <property type="match status" value="1"/>
</dbReference>
<feature type="domain" description="PKS/mFAS DH" evidence="7">
    <location>
        <begin position="769"/>
        <end position="870"/>
    </location>
</feature>
<dbReference type="PROSITE" id="PS52019">
    <property type="entry name" value="PKS_MFAS_DH"/>
    <property type="match status" value="1"/>
</dbReference>
<dbReference type="InterPro" id="IPR050091">
    <property type="entry name" value="PKS_NRPS_Biosynth_Enz"/>
</dbReference>
<organism evidence="8 9">
    <name type="scientific">Nonomuraea corallina</name>
    <dbReference type="NCBI Taxonomy" id="2989783"/>
    <lineage>
        <taxon>Bacteria</taxon>
        <taxon>Bacillati</taxon>
        <taxon>Actinomycetota</taxon>
        <taxon>Actinomycetes</taxon>
        <taxon>Streptosporangiales</taxon>
        <taxon>Streptosporangiaceae</taxon>
        <taxon>Nonomuraea</taxon>
    </lineage>
</organism>
<dbReference type="InterPro" id="IPR042104">
    <property type="entry name" value="PKS_dehydratase_sf"/>
</dbReference>
<keyword evidence="9" id="KW-1185">Reference proteome</keyword>
<dbReference type="InterPro" id="IPR049900">
    <property type="entry name" value="PKS_mFAS_DH"/>
</dbReference>
<dbReference type="InterPro" id="IPR014030">
    <property type="entry name" value="Ketoacyl_synth_N"/>
</dbReference>
<dbReference type="SUPFAM" id="SSF52151">
    <property type="entry name" value="FabD/lysophospholipase-like"/>
    <property type="match status" value="1"/>
</dbReference>
<dbReference type="SUPFAM" id="SSF53901">
    <property type="entry name" value="Thiolase-like"/>
    <property type="match status" value="2"/>
</dbReference>
<dbReference type="CDD" id="cd00833">
    <property type="entry name" value="PKS"/>
    <property type="match status" value="1"/>
</dbReference>
<reference evidence="8" key="1">
    <citation type="submission" date="2022-11" db="EMBL/GenBank/DDBJ databases">
        <title>Nonomuraea corallina sp. nov., a new species of the genus Nonomuraea isolated from sea side sediment in Thai sea.</title>
        <authorList>
            <person name="Ngamcharungchit C."/>
            <person name="Matsumoto A."/>
            <person name="Suriyachadkun C."/>
            <person name="Panbangred W."/>
            <person name="Inahashi Y."/>
            <person name="Intra B."/>
        </authorList>
    </citation>
    <scope>NUCLEOTIDE SEQUENCE</scope>
    <source>
        <strain evidence="8">MCN248</strain>
    </source>
</reference>
<dbReference type="InterPro" id="IPR016036">
    <property type="entry name" value="Malonyl_transacylase_ACP-bd"/>
</dbReference>
<evidence type="ECO:0000313" key="8">
    <source>
        <dbReference type="EMBL" id="MDA0638937.1"/>
    </source>
</evidence>
<dbReference type="SMART" id="SM00825">
    <property type="entry name" value="PKS_KS"/>
    <property type="match status" value="1"/>
</dbReference>
<dbReference type="RefSeq" id="WP_270159879.1">
    <property type="nucleotide sequence ID" value="NZ_JAPNNL010000329.1"/>
</dbReference>
<dbReference type="InterPro" id="IPR014031">
    <property type="entry name" value="Ketoacyl_synth_C"/>
</dbReference>
<gene>
    <name evidence="8" type="ORF">OUY22_36470</name>
</gene>
<dbReference type="InterPro" id="IPR014043">
    <property type="entry name" value="Acyl_transferase_dom"/>
</dbReference>
<dbReference type="PROSITE" id="PS00606">
    <property type="entry name" value="KS3_1"/>
    <property type="match status" value="1"/>
</dbReference>
<dbReference type="Gene3D" id="3.40.47.10">
    <property type="match status" value="1"/>
</dbReference>
<dbReference type="Pfam" id="PF00698">
    <property type="entry name" value="Acyl_transf_1"/>
    <property type="match status" value="1"/>
</dbReference>
<keyword evidence="4" id="KW-0012">Acyltransferase</keyword>
<dbReference type="InterPro" id="IPR049552">
    <property type="entry name" value="PKS_DH_N"/>
</dbReference>
<dbReference type="SMART" id="SM00826">
    <property type="entry name" value="PKS_DH"/>
    <property type="match status" value="1"/>
</dbReference>
<protein>
    <submittedName>
        <fullName evidence="8">Type I polyketide synthase</fullName>
    </submittedName>
</protein>
<evidence type="ECO:0000256" key="1">
    <source>
        <dbReference type="ARBA" id="ARBA00022450"/>
    </source>
</evidence>
<dbReference type="PANTHER" id="PTHR43775">
    <property type="entry name" value="FATTY ACID SYNTHASE"/>
    <property type="match status" value="1"/>
</dbReference>
<feature type="domain" description="Ketosynthase family 3 (KS3)" evidence="6">
    <location>
        <begin position="1"/>
        <end position="303"/>
    </location>
</feature>
<dbReference type="Pfam" id="PF02801">
    <property type="entry name" value="Ketoacyl-synt_C"/>
    <property type="match status" value="1"/>
</dbReference>
<accession>A0ABT4SNW8</accession>
<evidence type="ECO:0000256" key="5">
    <source>
        <dbReference type="PROSITE-ProRule" id="PRU01363"/>
    </source>
</evidence>
<dbReference type="Gene3D" id="3.40.366.10">
    <property type="entry name" value="Malonyl-Coenzyme A Acyl Carrier Protein, domain 2"/>
    <property type="match status" value="1"/>
</dbReference>
<dbReference type="SUPFAM" id="SSF55048">
    <property type="entry name" value="Probable ACP-binding domain of malonyl-CoA ACP transacylase"/>
    <property type="match status" value="1"/>
</dbReference>
<evidence type="ECO:0000256" key="2">
    <source>
        <dbReference type="ARBA" id="ARBA00022553"/>
    </source>
</evidence>
<dbReference type="Pfam" id="PF00109">
    <property type="entry name" value="ketoacyl-synt"/>
    <property type="match status" value="1"/>
</dbReference>
<dbReference type="InterPro" id="IPR001227">
    <property type="entry name" value="Ac_transferase_dom_sf"/>
</dbReference>
<keyword evidence="3" id="KW-0808">Transferase</keyword>
<sequence length="870" mass="90501">MYEHYSTRFLHKAPESVEGTLFTSSASSVLAGRVSYTFGLEGPALTIDTACSSSLVAVHLAVQALRRGECSLALAGGVSVMATPVPFIEFSRQRALAPDGRCKSFSSSADGAAWSEGVGVLVLERLSQARRNGHRVLAVVRGSAVNQDGASNGLTAPSGPAQERVIRAALADALLDTWDVDVVEAHGTGTTLGDPIEAQALLATYGRGRAEDRPVWLGSLKSNIGHTQAAAGVAGVIKMVQALERRVLPPTLHVVEPSPHVDWASGGVRLLTEPVEVSGGRPLRAGVSSFGVSGTNAHVIVEGVAAEPAVEAPAGGAEVLVWPVSARSAESLRVQAGRLLAFAREVADRDLAGVGPVLGRRAGFEHRAVVVAGDRAGLVEGLSALAEGRSSASLVSGTAASGVRPVFVFPGQGSQWAGMAVELLDADETFRAALLRCEEALRPHTGWSVEEVLRGGPGARPLDGTDVIQPVLFAVMVALAELWRSLGVQPAAVIGHSQGEIAAACVAGALSLEDAAKIVALRSRVLTRLGGTGGMLAVALPAARAQERIEPWADRLWVAVHSSPTGSVVAGETDALEEFAAACGDTVRVRRIAVDYASHTPHVEALNDELMAVLGDVLPRAADVRFCSSLAGGFIDPAELTTRYWYDNLRNPVRFEQAIGAAGSETSLFVEVSPHPLLGPDIEAICEATGTPAGVCHTLRRNAGDRARFLTALAHAWVLGAPVSWRDALPSAPRPRQEPPTYAFARRRFWLTGDQIGPVSGAGVDGSGHPLLDAVVPVAGDGYVLTGRISLRGAPWLAGHAVAGRVLLPGAAFADLAVEAGVQAGCARLDELVIETPLFLPDQGAVTLQITVDPPDEGRRAIAIHSRAAA</sequence>
<evidence type="ECO:0000256" key="3">
    <source>
        <dbReference type="ARBA" id="ARBA00022679"/>
    </source>
</evidence>
<dbReference type="Proteomes" id="UP001144036">
    <property type="component" value="Unassembled WGS sequence"/>
</dbReference>
<keyword evidence="1" id="KW-0596">Phosphopantetheine</keyword>
<dbReference type="InterPro" id="IPR020841">
    <property type="entry name" value="PKS_Beta-ketoAc_synthase_dom"/>
</dbReference>
<evidence type="ECO:0000259" key="7">
    <source>
        <dbReference type="PROSITE" id="PS52019"/>
    </source>
</evidence>
<feature type="non-terminal residue" evidence="8">
    <location>
        <position position="870"/>
    </location>
</feature>
<dbReference type="PANTHER" id="PTHR43775:SF51">
    <property type="entry name" value="INACTIVE PHENOLPHTHIOCEROL SYNTHESIS POLYKETIDE SYNTHASE TYPE I PKS1-RELATED"/>
    <property type="match status" value="1"/>
</dbReference>
<evidence type="ECO:0000313" key="9">
    <source>
        <dbReference type="Proteomes" id="UP001144036"/>
    </source>
</evidence>
<dbReference type="SMART" id="SM00827">
    <property type="entry name" value="PKS_AT"/>
    <property type="match status" value="1"/>
</dbReference>
<dbReference type="Pfam" id="PF21089">
    <property type="entry name" value="PKS_DH_N"/>
    <property type="match status" value="1"/>
</dbReference>
<dbReference type="Gene3D" id="3.10.129.110">
    <property type="entry name" value="Polyketide synthase dehydratase"/>
    <property type="match status" value="1"/>
</dbReference>
<dbReference type="InterPro" id="IPR020807">
    <property type="entry name" value="PKS_DH"/>
</dbReference>
<dbReference type="InterPro" id="IPR032821">
    <property type="entry name" value="PKS_assoc"/>
</dbReference>
<dbReference type="InterPro" id="IPR016039">
    <property type="entry name" value="Thiolase-like"/>
</dbReference>
<name>A0ABT4SNW8_9ACTN</name>